<evidence type="ECO:0000313" key="2">
    <source>
        <dbReference type="Proteomes" id="UP000054107"/>
    </source>
</evidence>
<dbReference type="AlphaFoldDB" id="A0A0B7NEA8"/>
<protein>
    <submittedName>
        <fullName evidence="1">Uncharacterized protein</fullName>
    </submittedName>
</protein>
<proteinExistence type="predicted"/>
<accession>A0A0B7NEA8</accession>
<dbReference type="OrthoDB" id="2207354at2759"/>
<dbReference type="Proteomes" id="UP000054107">
    <property type="component" value="Unassembled WGS sequence"/>
</dbReference>
<sequence length="149" mass="17096">MIAPSQYGGRPPGQETRARRAMIAVHLEDYLNTPGYKFPAFKYGHQSVMNEAEKMYTSYIVIIKSTFGNQLRRVLRSLLKVQARSKTLRLQAALQESTTGVYITNQQLKTRIKKLQSLQNGSRRPCPVALIRRFSLLLLRLKEESTLKQ</sequence>
<keyword evidence="2" id="KW-1185">Reference proteome</keyword>
<evidence type="ECO:0000313" key="1">
    <source>
        <dbReference type="EMBL" id="CEP13690.1"/>
    </source>
</evidence>
<reference evidence="1 2" key="1">
    <citation type="submission" date="2014-09" db="EMBL/GenBank/DDBJ databases">
        <authorList>
            <person name="Ellenberger Sabrina"/>
        </authorList>
    </citation>
    <scope>NUCLEOTIDE SEQUENCE [LARGE SCALE GENOMIC DNA]</scope>
    <source>
        <strain evidence="1 2">CBS 412.66</strain>
    </source>
</reference>
<organism evidence="1 2">
    <name type="scientific">Parasitella parasitica</name>
    <dbReference type="NCBI Taxonomy" id="35722"/>
    <lineage>
        <taxon>Eukaryota</taxon>
        <taxon>Fungi</taxon>
        <taxon>Fungi incertae sedis</taxon>
        <taxon>Mucoromycota</taxon>
        <taxon>Mucoromycotina</taxon>
        <taxon>Mucoromycetes</taxon>
        <taxon>Mucorales</taxon>
        <taxon>Mucorineae</taxon>
        <taxon>Mucoraceae</taxon>
        <taxon>Parasitella</taxon>
    </lineage>
</organism>
<gene>
    <name evidence="1" type="primary">PARPA_07820.1 scaffold 30874</name>
</gene>
<name>A0A0B7NEA8_9FUNG</name>
<dbReference type="EMBL" id="LN730505">
    <property type="protein sequence ID" value="CEP13690.1"/>
    <property type="molecule type" value="Genomic_DNA"/>
</dbReference>